<dbReference type="PATRIC" id="fig|1262449.3.peg.1314"/>
<protein>
    <submittedName>
        <fullName evidence="10">Carbon starvation protein A</fullName>
    </submittedName>
    <submittedName>
        <fullName evidence="11">Carbon starvation protein CstA</fullName>
    </submittedName>
</protein>
<evidence type="ECO:0000256" key="3">
    <source>
        <dbReference type="ARBA" id="ARBA00022448"/>
    </source>
</evidence>
<feature type="transmembrane region" description="Helical" evidence="8">
    <location>
        <begin position="158"/>
        <end position="179"/>
    </location>
</feature>
<dbReference type="GO" id="GO:0009267">
    <property type="term" value="P:cellular response to starvation"/>
    <property type="evidence" value="ECO:0007669"/>
    <property type="project" value="InterPro"/>
</dbReference>
<feature type="transmembrane region" description="Helical" evidence="8">
    <location>
        <begin position="6"/>
        <end position="27"/>
    </location>
</feature>
<evidence type="ECO:0000256" key="6">
    <source>
        <dbReference type="ARBA" id="ARBA00022989"/>
    </source>
</evidence>
<keyword evidence="4" id="KW-1003">Cell membrane</keyword>
<dbReference type="GO" id="GO:0005886">
    <property type="term" value="C:plasma membrane"/>
    <property type="evidence" value="ECO:0007669"/>
    <property type="project" value="UniProtKB-SubCell"/>
</dbReference>
<dbReference type="EMBL" id="CP009268">
    <property type="protein sequence ID" value="AJA52922.1"/>
    <property type="molecule type" value="Genomic_DNA"/>
</dbReference>
<dbReference type="AlphaFoldDB" id="A0A0H3J641"/>
<evidence type="ECO:0000313" key="13">
    <source>
        <dbReference type="Proteomes" id="UP000030905"/>
    </source>
</evidence>
<keyword evidence="6 8" id="KW-1133">Transmembrane helix</keyword>
<dbReference type="eggNOG" id="COG1966">
    <property type="taxonomic scope" value="Bacteria"/>
</dbReference>
<feature type="transmembrane region" description="Helical" evidence="8">
    <location>
        <begin position="328"/>
        <end position="350"/>
    </location>
</feature>
<feature type="transmembrane region" description="Helical" evidence="8">
    <location>
        <begin position="521"/>
        <end position="541"/>
    </location>
</feature>
<evidence type="ECO:0000256" key="2">
    <source>
        <dbReference type="ARBA" id="ARBA00007755"/>
    </source>
</evidence>
<gene>
    <name evidence="10" type="primary">cstA</name>
    <name evidence="10" type="ORF">CLPA_c28680</name>
    <name evidence="11" type="ORF">CP6013_00317</name>
</gene>
<feature type="transmembrane region" description="Helical" evidence="8">
    <location>
        <begin position="88"/>
        <end position="109"/>
    </location>
</feature>
<dbReference type="EMBL" id="JPGY02000001">
    <property type="protein sequence ID" value="KRU11070.1"/>
    <property type="molecule type" value="Genomic_DNA"/>
</dbReference>
<evidence type="ECO:0000313" key="10">
    <source>
        <dbReference type="EMBL" id="AJA52922.1"/>
    </source>
</evidence>
<dbReference type="InterPro" id="IPR003706">
    <property type="entry name" value="CstA_N"/>
</dbReference>
<feature type="transmembrane region" description="Helical" evidence="8">
    <location>
        <begin position="191"/>
        <end position="217"/>
    </location>
</feature>
<keyword evidence="3" id="KW-0813">Transport</keyword>
<feature type="domain" description="CstA N-terminal" evidence="9">
    <location>
        <begin position="2"/>
        <end position="539"/>
    </location>
</feature>
<evidence type="ECO:0000313" key="12">
    <source>
        <dbReference type="Proteomes" id="UP000028042"/>
    </source>
</evidence>
<dbReference type="InterPro" id="IPR051605">
    <property type="entry name" value="CstA"/>
</dbReference>
<feature type="transmembrane region" description="Helical" evidence="8">
    <location>
        <begin position="556"/>
        <end position="575"/>
    </location>
</feature>
<feature type="transmembrane region" description="Helical" evidence="8">
    <location>
        <begin position="130"/>
        <end position="152"/>
    </location>
</feature>
<feature type="transmembrane region" description="Helical" evidence="8">
    <location>
        <begin position="419"/>
        <end position="436"/>
    </location>
</feature>
<keyword evidence="5 8" id="KW-0812">Transmembrane</keyword>
<evidence type="ECO:0000259" key="9">
    <source>
        <dbReference type="Pfam" id="PF02554"/>
    </source>
</evidence>
<dbReference type="Pfam" id="PF02554">
    <property type="entry name" value="CstA"/>
    <property type="match status" value="1"/>
</dbReference>
<evidence type="ECO:0000313" key="11">
    <source>
        <dbReference type="EMBL" id="KRU11070.1"/>
    </source>
</evidence>
<comment type="similarity">
    <text evidence="2">Belongs to the peptide transporter carbon starvation (CstA) (TC 2.A.114) family.</text>
</comment>
<evidence type="ECO:0000256" key="1">
    <source>
        <dbReference type="ARBA" id="ARBA00004651"/>
    </source>
</evidence>
<organism evidence="10 13">
    <name type="scientific">Clostridium pasteurianum DSM 525 = ATCC 6013</name>
    <dbReference type="NCBI Taxonomy" id="1262449"/>
    <lineage>
        <taxon>Bacteria</taxon>
        <taxon>Bacillati</taxon>
        <taxon>Bacillota</taxon>
        <taxon>Clostridia</taxon>
        <taxon>Eubacteriales</taxon>
        <taxon>Clostridiaceae</taxon>
        <taxon>Clostridium</taxon>
    </lineage>
</organism>
<comment type="subcellular location">
    <subcellularLocation>
        <location evidence="1">Cell membrane</location>
        <topology evidence="1">Multi-pass membrane protein</topology>
    </subcellularLocation>
</comment>
<feature type="transmembrane region" description="Helical" evidence="8">
    <location>
        <begin position="256"/>
        <end position="273"/>
    </location>
</feature>
<proteinExistence type="inferred from homology"/>
<dbReference type="KEGG" id="cpae:CPAST_c28680"/>
<evidence type="ECO:0000256" key="4">
    <source>
        <dbReference type="ARBA" id="ARBA00022475"/>
    </source>
</evidence>
<sequence length="608" mass="66201">MNSIVLVIIGALILVLGYRFYGCWIAAKVLVLDKNREVPAKKFEDGHDYLPTNKWVLLGQHFAAIAGAGPLIGPVLAAQFGYLPGTLWILIGGVLAGAVHDLVILFASVRQDGQTIAEIARKNLGTRMGFITSISVIFILIITMAGLGLPIVNSLANSPWGTFTVGFTIPASIFIGIYLKFIRPGKIGEATIIGMALILIGVILGPTIQTSIIAPFFTFNVKQISLILAIYGFCGAVLPVWLLLLPRGYLSTYMKVGVILILVLGIILVRPIIQMPAFTPFVNGGGPIVPGKVFPFIFITIACGALSGFHCLISTGTSPKLIANEKDILPVGYGSMVIESFVALIALIAATCLPTADYFAINSAPALFAKLNMIPKELPMLSQLVGENLAGRPGGSVSLAVGMSYVFYKIPGLKALMSYWYHFCIMFEALFILTTIDSGTRIGRYLFQDLFGKFYKPFKKQDSWFNTILFSFIMTFCWGYLLYTGNISTIWPLFGVANQSLAAITFAIGTSVLIKMKKKKYILITIIPMIFISVATLTASFENIIGNYIPNHKTTLTVLSIILIVILAVILYESIKSWISDLKSHKYDSPKKTTVKENVNIGIDTSTK</sequence>
<keyword evidence="13" id="KW-1185">Reference proteome</keyword>
<evidence type="ECO:0000256" key="8">
    <source>
        <dbReference type="SAM" id="Phobius"/>
    </source>
</evidence>
<dbReference type="RefSeq" id="WP_003443116.1">
    <property type="nucleotide sequence ID" value="NZ_ANZB01000003.1"/>
</dbReference>
<feature type="transmembrane region" description="Helical" evidence="8">
    <location>
        <begin position="489"/>
        <end position="514"/>
    </location>
</feature>
<evidence type="ECO:0000256" key="7">
    <source>
        <dbReference type="ARBA" id="ARBA00023136"/>
    </source>
</evidence>
<dbReference type="KEGG" id="cpat:CLPA_c28680"/>
<feature type="transmembrane region" description="Helical" evidence="8">
    <location>
        <begin position="293"/>
        <end position="316"/>
    </location>
</feature>
<dbReference type="Proteomes" id="UP000028042">
    <property type="component" value="Unassembled WGS sequence"/>
</dbReference>
<feature type="transmembrane region" description="Helical" evidence="8">
    <location>
        <begin position="62"/>
        <end position="82"/>
    </location>
</feature>
<dbReference type="Proteomes" id="UP000030905">
    <property type="component" value="Chromosome"/>
</dbReference>
<reference evidence="11 12" key="3">
    <citation type="journal article" name="Genome Announc.">
        <title>Improved Draft Genome Sequence of Clostridium pasteurianum Strain ATCC 6013 (DSM 525) Using a Hybrid Next-Generation Sequencing Approach.</title>
        <authorList>
            <person name="Pyne M.E."/>
            <person name="Utturkar S."/>
            <person name="Brown S.D."/>
            <person name="Moo-Young M."/>
            <person name="Chung D.A."/>
            <person name="Chou C.P."/>
        </authorList>
    </citation>
    <scope>NUCLEOTIDE SEQUENCE [LARGE SCALE GENOMIC DNA]</scope>
    <source>
        <strain evidence="11 12">ATCC 6013</strain>
    </source>
</reference>
<reference evidence="11" key="2">
    <citation type="submission" date="2015-10" db="EMBL/GenBank/DDBJ databases">
        <title>Improved Draft Genome Sequence of Clostridium pasteurianum Strain ATCC 6013 (DSM 525) Using a Hybrid Next-Generation Sequencing Approach.</title>
        <authorList>
            <person name="Pyne M.E."/>
            <person name="Utturkar S.M."/>
            <person name="Brown S.D."/>
            <person name="Moo-Young M."/>
            <person name="Chung D.A."/>
            <person name="Chou P.C."/>
        </authorList>
    </citation>
    <scope>NUCLEOTIDE SEQUENCE</scope>
    <source>
        <strain evidence="11">ATCC 6013</strain>
    </source>
</reference>
<dbReference type="PANTHER" id="PTHR30252:SF3">
    <property type="entry name" value="PYRUVATE_PROTON SYMPORTER BTST"/>
    <property type="match status" value="1"/>
</dbReference>
<dbReference type="PANTHER" id="PTHR30252">
    <property type="entry name" value="INNER MEMBRANE PEPTIDE TRANSPORTER"/>
    <property type="match status" value="1"/>
</dbReference>
<reference evidence="10 13" key="1">
    <citation type="journal article" date="2015" name="Genome Announc.">
        <title>Complete Genome Sequence of the Nitrogen-Fixing and Solvent-Producing Clostridium pasteurianum DSM 525.</title>
        <authorList>
            <person name="Poehlein A."/>
            <person name="Grosse-Honebrink A."/>
            <person name="Zhang Y."/>
            <person name="Minton N.P."/>
            <person name="Daniel R."/>
        </authorList>
    </citation>
    <scope>NUCLEOTIDE SEQUENCE [LARGE SCALE GENOMIC DNA]</scope>
    <source>
        <strain evidence="10">DSM 525</strain>
        <strain evidence="13">DSM 525 / ATCC 6013</strain>
    </source>
</reference>
<feature type="transmembrane region" description="Helical" evidence="8">
    <location>
        <begin position="463"/>
        <end position="483"/>
    </location>
</feature>
<keyword evidence="7 8" id="KW-0472">Membrane</keyword>
<feature type="transmembrane region" description="Helical" evidence="8">
    <location>
        <begin position="223"/>
        <end position="244"/>
    </location>
</feature>
<name>A0A0H3J641_CLOPA</name>
<dbReference type="GeneID" id="93074990"/>
<accession>A0A0H3J641</accession>
<evidence type="ECO:0000256" key="5">
    <source>
        <dbReference type="ARBA" id="ARBA00022692"/>
    </source>
</evidence>